<dbReference type="InterPro" id="IPR045865">
    <property type="entry name" value="ACT-like_dom_sf"/>
</dbReference>
<sequence>MMMEGLCYYRPYVDPEFESLIERINPPRVCIDNDYSKDCTLVKVDSVKRHGILLEVVQILADLDLLISKSYISSDGGWFMDVFHVTDKFGNKITDQDLIHYIQQAVCTRRNSKEAQLYSGSEVMSSKHGPTEHTVLEMTVADQPGLLSEVLAVLAELGCHVATAVAWTHNHRAACILYVDDQELGRPITDKNRLSHIQEQLQTLVEARHKNGEKRSVRLTAPTPLQTHVERRLHQLMLADEDYKTCECCGRSVEGHNHKQKNGISNGPDDGMGCECIHVSIENCKERGYSVVNIRCEDRPKLLFDTVCALTDMHFIVFHAAITSKCSIAVQEYYVRHKDGCTLDTENERQRVTQCLIAAVERRASQGLRLDITANDRLGLLSDVTRVFREYGLSVSRAEISTGADKATGVFYVTDASGRKISRDTLEAVKREIDGTVQVYDTAPSSLTSPSSSMISQNRSRSGEVDQRPSFLSLGSLLWSRLERISSNFGPTKV</sequence>
<evidence type="ECO:0000259" key="4">
    <source>
        <dbReference type="PROSITE" id="PS51671"/>
    </source>
</evidence>
<evidence type="ECO:0000256" key="2">
    <source>
        <dbReference type="RuleBase" id="RU369043"/>
    </source>
</evidence>
<dbReference type="SUPFAM" id="SSF55021">
    <property type="entry name" value="ACT-like"/>
    <property type="match status" value="3"/>
</dbReference>
<dbReference type="Gene3D" id="3.30.70.260">
    <property type="match status" value="2"/>
</dbReference>
<dbReference type="InterPro" id="IPR040217">
    <property type="entry name" value="ACR1-12"/>
</dbReference>
<evidence type="ECO:0000256" key="3">
    <source>
        <dbReference type="SAM" id="MobiDB-lite"/>
    </source>
</evidence>
<feature type="region of interest" description="Disordered" evidence="3">
    <location>
        <begin position="442"/>
        <end position="467"/>
    </location>
</feature>
<keyword evidence="1 2" id="KW-0677">Repeat</keyword>
<dbReference type="GO" id="GO:0016597">
    <property type="term" value="F:amino acid binding"/>
    <property type="evidence" value="ECO:0007669"/>
    <property type="project" value="UniProtKB-UniRule"/>
</dbReference>
<dbReference type="EMBL" id="GISG01225884">
    <property type="protein sequence ID" value="MBA4664993.1"/>
    <property type="molecule type" value="Transcribed_RNA"/>
</dbReference>
<dbReference type="PROSITE" id="PS51671">
    <property type="entry name" value="ACT"/>
    <property type="match status" value="2"/>
</dbReference>
<dbReference type="CDD" id="cd04895">
    <property type="entry name" value="ACT_ACR_1"/>
    <property type="match status" value="1"/>
</dbReference>
<accession>A0A7C9AFK9</accession>
<reference evidence="5" key="2">
    <citation type="submission" date="2020-07" db="EMBL/GenBank/DDBJ databases">
        <authorList>
            <person name="Vera ALvarez R."/>
            <person name="Arias-Moreno D.M."/>
            <person name="Jimenez-Jacinto V."/>
            <person name="Jimenez-Bremont J.F."/>
            <person name="Swaminathan K."/>
            <person name="Moose S.P."/>
            <person name="Guerrero-Gonzalez M.L."/>
            <person name="Marino-Ramirez L."/>
            <person name="Landsman D."/>
            <person name="Rodriguez-Kessler M."/>
            <person name="Delgado-Sanchez P."/>
        </authorList>
    </citation>
    <scope>NUCLEOTIDE SEQUENCE</scope>
    <source>
        <tissue evidence="5">Cladode</tissue>
    </source>
</reference>
<feature type="compositionally biased region" description="Low complexity" evidence="3">
    <location>
        <begin position="445"/>
        <end position="460"/>
    </location>
</feature>
<name>A0A7C9AFK9_OPUST</name>
<dbReference type="PANTHER" id="PTHR31096">
    <property type="entry name" value="ACT DOMAIN-CONTAINING PROTEIN ACR4-RELATED"/>
    <property type="match status" value="1"/>
</dbReference>
<organism evidence="5">
    <name type="scientific">Opuntia streptacantha</name>
    <name type="common">Prickly pear cactus</name>
    <name type="synonym">Opuntia cardona</name>
    <dbReference type="NCBI Taxonomy" id="393608"/>
    <lineage>
        <taxon>Eukaryota</taxon>
        <taxon>Viridiplantae</taxon>
        <taxon>Streptophyta</taxon>
        <taxon>Embryophyta</taxon>
        <taxon>Tracheophyta</taxon>
        <taxon>Spermatophyta</taxon>
        <taxon>Magnoliopsida</taxon>
        <taxon>eudicotyledons</taxon>
        <taxon>Gunneridae</taxon>
        <taxon>Pentapetalae</taxon>
        <taxon>Caryophyllales</taxon>
        <taxon>Cactineae</taxon>
        <taxon>Cactaceae</taxon>
        <taxon>Opuntioideae</taxon>
        <taxon>Opuntia</taxon>
    </lineage>
</organism>
<keyword evidence="5" id="KW-0808">Transferase</keyword>
<evidence type="ECO:0000256" key="1">
    <source>
        <dbReference type="ARBA" id="ARBA00022737"/>
    </source>
</evidence>
<dbReference type="Pfam" id="PF01842">
    <property type="entry name" value="ACT"/>
    <property type="match status" value="1"/>
</dbReference>
<dbReference type="PANTHER" id="PTHR31096:SF7">
    <property type="entry name" value="ACT DOMAIN-CONTAINING PROTEIN ACR1"/>
    <property type="match status" value="1"/>
</dbReference>
<protein>
    <recommendedName>
        <fullName evidence="2">ACT domain-containing protein ACR</fullName>
    </recommendedName>
    <alternativeName>
        <fullName evidence="2">Protein ACT DOMAIN REPEATS</fullName>
    </alternativeName>
</protein>
<proteinExistence type="predicted"/>
<reference evidence="5" key="1">
    <citation type="journal article" date="2013" name="J. Plant Res.">
        <title>Effect of fungi and light on seed germination of three Opuntia species from semiarid lands of central Mexico.</title>
        <authorList>
            <person name="Delgado-Sanchez P."/>
            <person name="Jimenez-Bremont J.F."/>
            <person name="Guerrero-Gonzalez Mde L."/>
            <person name="Flores J."/>
        </authorList>
    </citation>
    <scope>NUCLEOTIDE SEQUENCE</scope>
    <source>
        <tissue evidence="5">Cladode</tissue>
    </source>
</reference>
<dbReference type="InterPro" id="IPR002912">
    <property type="entry name" value="ACT_dom"/>
</dbReference>
<dbReference type="CDD" id="cd04897">
    <property type="entry name" value="ACT_ACR_3"/>
    <property type="match status" value="1"/>
</dbReference>
<comment type="function">
    <text evidence="2">Binds amino acids.</text>
</comment>
<feature type="domain" description="ACT" evidence="4">
    <location>
        <begin position="135"/>
        <end position="215"/>
    </location>
</feature>
<evidence type="ECO:0000313" key="5">
    <source>
        <dbReference type="EMBL" id="MBA4664993.1"/>
    </source>
</evidence>
<dbReference type="AlphaFoldDB" id="A0A7C9AFK9"/>
<keyword evidence="5" id="KW-0548">Nucleotidyltransferase</keyword>
<feature type="domain" description="ACT" evidence="4">
    <location>
        <begin position="369"/>
        <end position="447"/>
    </location>
</feature>
<dbReference type="GO" id="GO:0016779">
    <property type="term" value="F:nucleotidyltransferase activity"/>
    <property type="evidence" value="ECO:0007669"/>
    <property type="project" value="UniProtKB-KW"/>
</dbReference>